<sequence>MDVVVVRSGGLAGLRTEWRVDVGAQPDADEWDGLLRSLPWRTATSTAPTPDRYVYRISCASHEATLGEGQLTGPWRSLVDRVQQTVEPTRRSRPPARPRSR</sequence>
<comment type="caution">
    <text evidence="2">The sequence shown here is derived from an EMBL/GenBank/DDBJ whole genome shotgun (WGS) entry which is preliminary data.</text>
</comment>
<name>A0A6I4NV94_9MICO</name>
<evidence type="ECO:0000313" key="3">
    <source>
        <dbReference type="Proteomes" id="UP000438182"/>
    </source>
</evidence>
<feature type="region of interest" description="Disordered" evidence="1">
    <location>
        <begin position="82"/>
        <end position="101"/>
    </location>
</feature>
<proteinExistence type="predicted"/>
<dbReference type="Proteomes" id="UP000438182">
    <property type="component" value="Unassembled WGS sequence"/>
</dbReference>
<accession>A0A6I4NV94</accession>
<dbReference type="RefSeq" id="WP_160423361.1">
    <property type="nucleotide sequence ID" value="NZ_WSTA01000017.1"/>
</dbReference>
<protein>
    <submittedName>
        <fullName evidence="2">Uncharacterized protein</fullName>
    </submittedName>
</protein>
<dbReference type="AlphaFoldDB" id="A0A6I4NV94"/>
<keyword evidence="3" id="KW-1185">Reference proteome</keyword>
<evidence type="ECO:0000313" key="2">
    <source>
        <dbReference type="EMBL" id="MWB98021.1"/>
    </source>
</evidence>
<dbReference type="InterPro" id="IPR049457">
    <property type="entry name" value="Emfourin"/>
</dbReference>
<evidence type="ECO:0000256" key="1">
    <source>
        <dbReference type="SAM" id="MobiDB-lite"/>
    </source>
</evidence>
<gene>
    <name evidence="2" type="ORF">GB864_05585</name>
</gene>
<dbReference type="Pfam" id="PF20242">
    <property type="entry name" value="Emfourin"/>
    <property type="match status" value="1"/>
</dbReference>
<reference evidence="2 3" key="1">
    <citation type="submission" date="2019-12" db="EMBL/GenBank/DDBJ databases">
        <authorList>
            <person name="Kim Y.S."/>
        </authorList>
    </citation>
    <scope>NUCLEOTIDE SEQUENCE [LARGE SCALE GENOMIC DNA]</scope>
    <source>
        <strain evidence="2 3">MMS17-SY077</strain>
    </source>
</reference>
<organism evidence="2 3">
    <name type="scientific">Agromyces seonyuensis</name>
    <dbReference type="NCBI Taxonomy" id="2662446"/>
    <lineage>
        <taxon>Bacteria</taxon>
        <taxon>Bacillati</taxon>
        <taxon>Actinomycetota</taxon>
        <taxon>Actinomycetes</taxon>
        <taxon>Micrococcales</taxon>
        <taxon>Microbacteriaceae</taxon>
        <taxon>Agromyces</taxon>
    </lineage>
</organism>
<dbReference type="EMBL" id="WSTA01000017">
    <property type="protein sequence ID" value="MWB98021.1"/>
    <property type="molecule type" value="Genomic_DNA"/>
</dbReference>
<feature type="compositionally biased region" description="Basic residues" evidence="1">
    <location>
        <begin position="91"/>
        <end position="101"/>
    </location>
</feature>